<protein>
    <submittedName>
        <fullName evidence="2">Gliding motility-associated C-terminal domain-containing protein</fullName>
    </submittedName>
</protein>
<dbReference type="InterPro" id="IPR026341">
    <property type="entry name" value="T9SS_type_B"/>
</dbReference>
<dbReference type="Pfam" id="PF23237">
    <property type="entry name" value="HYR_4C"/>
    <property type="match status" value="13"/>
</dbReference>
<organism evidence="2 4">
    <name type="scientific">Mangrovimonas cancribranchiae</name>
    <dbReference type="NCBI Taxonomy" id="3080055"/>
    <lineage>
        <taxon>Bacteria</taxon>
        <taxon>Pseudomonadati</taxon>
        <taxon>Bacteroidota</taxon>
        <taxon>Flavobacteriia</taxon>
        <taxon>Flavobacteriales</taxon>
        <taxon>Flavobacteriaceae</taxon>
        <taxon>Mangrovimonas</taxon>
    </lineage>
</organism>
<dbReference type="NCBIfam" id="TIGR04131">
    <property type="entry name" value="Bac_Flav_CTERM"/>
    <property type="match status" value="1"/>
</dbReference>
<evidence type="ECO:0000313" key="3">
    <source>
        <dbReference type="EMBL" id="WXA11876.1"/>
    </source>
</evidence>
<feature type="domain" description="HYR-like" evidence="1">
    <location>
        <begin position="1201"/>
        <end position="1271"/>
    </location>
</feature>
<dbReference type="KEGG" id="mcaa:R3L15_06945"/>
<feature type="domain" description="HYR-like" evidence="1">
    <location>
        <begin position="1576"/>
        <end position="1646"/>
    </location>
</feature>
<feature type="domain" description="HYR-like" evidence="1">
    <location>
        <begin position="1501"/>
        <end position="1571"/>
    </location>
</feature>
<keyword evidence="4" id="KW-1185">Reference proteome</keyword>
<feature type="domain" description="HYR-like" evidence="1">
    <location>
        <begin position="1651"/>
        <end position="1721"/>
    </location>
</feature>
<dbReference type="Pfam" id="PF13585">
    <property type="entry name" value="CHU_C"/>
    <property type="match status" value="1"/>
</dbReference>
<feature type="domain" description="HYR-like" evidence="1">
    <location>
        <begin position="1047"/>
        <end position="1121"/>
    </location>
</feature>
<evidence type="ECO:0000313" key="4">
    <source>
        <dbReference type="Proteomes" id="UP001368318"/>
    </source>
</evidence>
<feature type="domain" description="HYR-like" evidence="1">
    <location>
        <begin position="1426"/>
        <end position="1496"/>
    </location>
</feature>
<dbReference type="RefSeq" id="WP_338730775.1">
    <property type="nucleotide sequence ID" value="NZ_CP136924.1"/>
</dbReference>
<sequence length="3557" mass="381318">MKNLTAKQFSQHNSNFFKLLMLTLIITMCSYNSFAQVMIPFTPRASEFTPSRTIYNIKGDFTMMGNTNLTLVNYGNGTNNSNNDMEYVDVDNVTNTLNSSSANLNFSTENGAIPECSNIIYAGLYWTGRAGSSRTFTVNKDVATGNMTSQEVTDSDTVYNNNSINDTSYSLDISTSGNDTYFEFSSSQGGDTVTFRYDTSDNEVYISVNNNPETVANLSSYDDNNAYFNTPYEIYSDANYTLAVTRLRRQGWDRAYVEITTTEMVPEVVSVSKTFDKRQVKIKGPQSSTYTDVNANANNIYYPSGSEADMYSAYAEITEYVRTNGLGEYFVADLALLEGDGGGTGYYGGWGMVVVYENSKMNWRDVTVFDGHAYVQGSTTISHTLNVSGFNAVQNGDVNIKLGMMAGEGDVGISGDYFQIQRQDNSQFESLSHTGNSTTNFFNSSVETGGNLRTPNLQNNTGLDISMFNVDNTNNGIIDNNQTSTQFRYGSTQDTYIIFNVTFAVDAYIPETEGIVTATSINGVSNPPNPLTVEPGQTIDYSIDIKNKGTEAVNNAQVALPVPYTASYENLSIAYNVYPPLNPANVPAPYYDPNVGATGSIIWNIGELPVPNDPNDILADISFSFTATTDCALLNNPNCGSEVSLTGSISGVGATSGTTFSQDLIQGYESQGICAGEPIAVPFVIDIDGDQYVQDNCGNYNPVRDFTFCNTNVTYILPSEISEEFPSGTLFYNEYPIDDNSTQFTDSNPFPVNIGETIYYAIPPGSTNCYYEFTINVTEITSVPTANDVSYCINETASPLTATPTNNNYILLYYTDNDPNTIGQSSITPDTSTAGQTTYYVAEGEDLDCMSENRTPIVVTVYEDITITLEDLINNSCDSDNNGSIDITVSGGSGNYTFDWDNDGDEDPDNDTEDLTGLANNTYTVTVSDENSNCSATESFTIISNDVTAPTITAPEDDVFEACSTTDITNGNASLAYSETEVSISESDFITEGGTFTEDNVNTITYQDVASGTCPIIITRTFTITDNCGQTASDTQTFTLNTPTFSISEADGTQTVDCIADATETFTLPTITDGCGNTLTPSNAVITESPDPITCEGTRTYTYTYTDCNNTTDTWSYSYTIELPAFTVPASDSQTVDCLADAVQPTAPVVADACGNDITPVITENADPACEGAKIYTFTYTDCANNEAVYTYTYNIELPTFTVPASDSQTVDCLADAVQPTAPVVADACGNDITPVITENADPACEGAKIYTFTYTDCANNEAVYTYTYNIELPAFTVPASETETVDCLADAVQPTAPVVADACGNDITPVITENADPTCEGAKIYTFTYTDCANNEAVYTYTYNIELPAFTVPASDSQTVDCLADAVQPTAPVVADACGNDITPVITENADPACEGSKIYTFTYTDCANNEAVYTYTYNIELPTFTVPASETETVDCLADAVQPTAPVVADACGNDITPVITENADPACEGAKIYTFTYTDCANNEAVYTYTYTIELPAFTVPASDSQTVDCLADAVQPTAPVVADACGNDITPVITENADPACEGAKIYTFTYTDCANNEAVYTYTYNIELPAFTVPASDSQTVDCLADAVQPTAPVVADACGNDITPVITENADPACEGAKIYTFTYTDCANNEAVYTYTYNIELPTFTVPASETETVDCLADAVQPTAPVIADACGNDITPVITENADPACEGAKIYTFTYTDCANNEAVYTYTYNIELPAFTVPASDSQTVDCLADAVQPTAPVVADACGNDITPVITENADPACEGAKIYTFTYTDCANNEAVYTYTYNIELPTFTVPASDSQTVDCLADAVQPTAPVVADACGNDITPVITENADPTCEGAKIYTFTYTDCANNEAVYTYTYTIELPTFTVPASDSQTVDCLADAVQPTAPVVADACGNDITPVITENADPACEGAKIYTFTYTDCANNEAVYTYTYNIELPAFTVPASESSAVSCIDDAQVVPTPPEVQDVCGNMITPTGPIVSDDPTCSGEKTYTWNYTDCAGNSNDWVYTYNVNDNIDPTIDIAASDLIVECDGSGNNGAIQDWLDNNGGAQATDNCGDVTWTNNYNGVDSDCSSPIEVIFTATDECGNFITTTATYAIQDTTPPVIIEGAAKELLECDGNGNITDINNWLNSNGGAIASDDCSAITWTHDFTELSDDCGATGSASVTFTATDGCGNQSTTTALLIIKDSLFPTFSVPQDITIECDEDATDLTLTGDVTDEADNCSADIEATYSDSTADGNCPSESIITRTWTLVDDCGNTTTQTQTINVVDTTNPTFSVPQDVTIECDEDPTDLTLTGDVTDEADNCSADIEATYSDSTVDGNCPSESIITRTWTLVDDCGNTTTQTQTINVVDTTNPTFSVPQDVTIECDEDPTDLTLTGDVTDEADNCSADIEATYSDSTVDGNCPSESIITRTWTLVDDCGNTTTQTQTINVVDTTNPTFSVPQDVTIECDEDATDLTLTGDVTDEADNCSADIEATYSDSTADGNCPSESIITRTWTLVDDCGNTTTQTQTINVVDTTNPTFSVPQDVTIECDEDATDLTLTGDVTDEADNCSADIEATYSDSVADGNCPSESIITRTWTLVDDCGNTTTQTQTINVVDTTNPTFSVPQDVTIECDEDATDLTLTGDVTDEADNCSADIEATYSDSTADGNCPSESIITRTWTLVDDCGNTTTQTQTINVVDTTNPTFSVPQDVTIECDEDATDLTLTGDVTDEADNCSADIEATYSDSVADGNCPSESIITRTWTLVDDCGNTTTQTQTINVVDTTNPTFSVPQDVTIECDEDATDLTLTGDVTDEADNCSADIEATYSDSTADGNCPSESIITRTWTLVDDCGNTTTQTQTINVVDTTNPTFSVPQDVTIECDEDATDLTLTGDVTDEADNCSADIEATYSDSTADGNCPSESIITRTWTLVDDCGNTTTQTQTINVVDTTNPTFSVPQDVTIECDEDATDLTLTGDVTDEADNCSADIEATYSDSTADGNCPSESIITRTWTLVDDCGNTTTQTQTINVVDTTNPTFSVPQDVTIECDEDATDLTLTGDVTDEADNCSADIEATYSDSTADGNCPSESIITRTWTLVDDCGNTTTQTQTINVVDTTNPTIDITANDLTVECNGDGNTEDINQWLENFGGAQATDNCSDITWTNNYTQLSDGCGNTGSATVTFTATDDCGNESTTTATFSIVDTTAPTIDITANDLTVECNGDGNTEDINQWLENFGGAQATDDCSDITWTNNYTQLSDGCGNTGSATVTFTATDDCGNESTTTATFSIVDTTAPEVLNDLSDIFVSCDEIPSPPTLEFSDCSEVTVVDFSENSTFDGTNNDYEIVWSWSVIDECGNKEAFNQSVFVSVYEMITPLNETRCIDDGAIDLYSYVSNINIPWQVQSGNISLSDIVDGYVLPSTLEIGVYTLFHTTETEYGCLETTELTINLHDDCIVLPSPDCERSNVKISKAITPNGDQWNEYFEVLGVEECGFTVDVKIFNRWGAMIFESNNYQNNWNGQAHKASIGGADKVPTGTYYYIVNLRNSGFEPFTGHIYVGTK</sequence>
<feature type="domain" description="HYR-like" evidence="1">
    <location>
        <begin position="1276"/>
        <end position="1346"/>
    </location>
</feature>
<feature type="domain" description="HYR-like" evidence="1">
    <location>
        <begin position="1726"/>
        <end position="1796"/>
    </location>
</feature>
<feature type="domain" description="HYR-like" evidence="1">
    <location>
        <begin position="1126"/>
        <end position="1196"/>
    </location>
</feature>
<dbReference type="Proteomes" id="UP001368318">
    <property type="component" value="Chromosome"/>
</dbReference>
<evidence type="ECO:0000259" key="1">
    <source>
        <dbReference type="Pfam" id="PF23237"/>
    </source>
</evidence>
<proteinExistence type="predicted"/>
<dbReference type="EMBL" id="CP136924">
    <property type="protein sequence ID" value="WXA02963.1"/>
    <property type="molecule type" value="Genomic_DNA"/>
</dbReference>
<feature type="domain" description="HYR-like" evidence="1">
    <location>
        <begin position="1801"/>
        <end position="1871"/>
    </location>
</feature>
<name>A0AAU6NZC2_9FLAO</name>
<evidence type="ECO:0000313" key="2">
    <source>
        <dbReference type="EMBL" id="WXA02963.1"/>
    </source>
</evidence>
<accession>A0AAU6NZC2</accession>
<dbReference type="EMBL" id="CP136925">
    <property type="protein sequence ID" value="WXA11876.1"/>
    <property type="molecule type" value="Genomic_DNA"/>
</dbReference>
<feature type="domain" description="HYR-like" evidence="1">
    <location>
        <begin position="1876"/>
        <end position="1946"/>
    </location>
</feature>
<gene>
    <name evidence="3" type="ORF">R3L15_06945</name>
    <name evidence="2" type="ORF">R3L16_00455</name>
</gene>
<feature type="domain" description="HYR-like" evidence="1">
    <location>
        <begin position="1351"/>
        <end position="1421"/>
    </location>
</feature>
<feature type="domain" description="HYR-like" evidence="1">
    <location>
        <begin position="1951"/>
        <end position="2023"/>
    </location>
</feature>
<reference evidence="2 4" key="1">
    <citation type="submission" date="2023-10" db="EMBL/GenBank/DDBJ databases">
        <title>Culture-based analysis of two novel bacteria associated with mangrove crab gills.</title>
        <authorList>
            <person name="Yang X."/>
            <person name="Garuglieri E."/>
            <person name="Van Goethem M.W."/>
            <person name="Fusi M."/>
            <person name="Marasco R."/>
            <person name="Daffonchio D.G."/>
        </authorList>
    </citation>
    <scope>NUCLEOTIDE SEQUENCE [LARGE SCALE GENOMIC DNA]</scope>
    <source>
        <strain evidence="3">UG2-1</strain>
        <strain evidence="2">UG2-2</strain>
        <strain evidence="4">UG2_2</strain>
    </source>
</reference>
<dbReference type="InterPro" id="IPR057078">
    <property type="entry name" value="HYR-4C"/>
</dbReference>